<evidence type="ECO:0000313" key="3">
    <source>
        <dbReference type="Proteomes" id="UP001065047"/>
    </source>
</evidence>
<dbReference type="EMBL" id="BAPF01000054">
    <property type="protein sequence ID" value="GBQ85366.1"/>
    <property type="molecule type" value="Genomic_DNA"/>
</dbReference>
<protein>
    <submittedName>
        <fullName evidence="2">Uncharacterized protein</fullName>
    </submittedName>
</protein>
<evidence type="ECO:0000256" key="1">
    <source>
        <dbReference type="SAM" id="MobiDB-lite"/>
    </source>
</evidence>
<sequence length="173" mass="18853">MARKRKRMWASPAPANPAVLEKTSPDASAEEFSLRTGEKVSLFWRHRKSPKGLDESIITYSASGQNKALRLAHHSVSKATRQIFSLEFPPQSTGLNRSISMRIAYQETSADHAQIQAGPYTIALNPSEGTVLHVKNANAHSRLATPDINPPDGEGGLLAAICKAVLARPHSFF</sequence>
<comment type="caution">
    <text evidence="2">The sequence shown here is derived from an EMBL/GenBank/DDBJ whole genome shotgun (WGS) entry which is preliminary data.</text>
</comment>
<reference evidence="2" key="1">
    <citation type="submission" date="2013-04" db="EMBL/GenBank/DDBJ databases">
        <title>The genome sequencing project of 58 acetic acid bacteria.</title>
        <authorList>
            <person name="Okamoto-Kainuma A."/>
            <person name="Ishikawa M."/>
            <person name="Umino S."/>
            <person name="Koizumi Y."/>
            <person name="Shiwa Y."/>
            <person name="Yoshikawa H."/>
            <person name="Matsutani M."/>
            <person name="Matsushita K."/>
        </authorList>
    </citation>
    <scope>NUCLEOTIDE SEQUENCE</scope>
    <source>
        <strain evidence="2">DSM 14337</strain>
    </source>
</reference>
<name>A0ABQ0PZE8_9PROT</name>
<dbReference type="GeneID" id="29557857"/>
<dbReference type="RefSeq" id="WP_156476994.1">
    <property type="nucleotide sequence ID" value="NZ_BAPF01000054.1"/>
</dbReference>
<feature type="region of interest" description="Disordered" evidence="1">
    <location>
        <begin position="1"/>
        <end position="27"/>
    </location>
</feature>
<dbReference type="Proteomes" id="UP001065047">
    <property type="component" value="Unassembled WGS sequence"/>
</dbReference>
<proteinExistence type="predicted"/>
<accession>A0ABQ0PZE8</accession>
<organism evidence="2 3">
    <name type="scientific">Acetobacter malorum DSM 14337</name>
    <dbReference type="NCBI Taxonomy" id="1307910"/>
    <lineage>
        <taxon>Bacteria</taxon>
        <taxon>Pseudomonadati</taxon>
        <taxon>Pseudomonadota</taxon>
        <taxon>Alphaproteobacteria</taxon>
        <taxon>Acetobacterales</taxon>
        <taxon>Acetobacteraceae</taxon>
        <taxon>Acetobacter</taxon>
    </lineage>
</organism>
<evidence type="ECO:0000313" key="2">
    <source>
        <dbReference type="EMBL" id="GBQ85366.1"/>
    </source>
</evidence>
<keyword evidence="3" id="KW-1185">Reference proteome</keyword>
<gene>
    <name evidence="2" type="ORF">AA14337_3053</name>
</gene>